<organism evidence="1 2">
    <name type="scientific">Cirrhinus molitorella</name>
    <name type="common">mud carp</name>
    <dbReference type="NCBI Taxonomy" id="172907"/>
    <lineage>
        <taxon>Eukaryota</taxon>
        <taxon>Metazoa</taxon>
        <taxon>Chordata</taxon>
        <taxon>Craniata</taxon>
        <taxon>Vertebrata</taxon>
        <taxon>Euteleostomi</taxon>
        <taxon>Actinopterygii</taxon>
        <taxon>Neopterygii</taxon>
        <taxon>Teleostei</taxon>
        <taxon>Ostariophysi</taxon>
        <taxon>Cypriniformes</taxon>
        <taxon>Cyprinidae</taxon>
        <taxon>Labeoninae</taxon>
        <taxon>Labeonini</taxon>
        <taxon>Cirrhinus</taxon>
    </lineage>
</organism>
<accession>A0ABR3NEX2</accession>
<evidence type="ECO:0000313" key="2">
    <source>
        <dbReference type="Proteomes" id="UP001558613"/>
    </source>
</evidence>
<gene>
    <name evidence="1" type="ORF">QQF64_035128</name>
</gene>
<sequence length="111" mass="12035">MPLFQHRLENGSLCSLITDIQTVKCSCLASCLSAVEGQSVSTSCRACLSVCLPSSPVPRILTCVSIYRSHAHMRIDVLSGHRDSHQQKCCAHLRHIMSNAEITVAVDADLA</sequence>
<keyword evidence="2" id="KW-1185">Reference proteome</keyword>
<dbReference type="Proteomes" id="UP001558613">
    <property type="component" value="Unassembled WGS sequence"/>
</dbReference>
<name>A0ABR3NEX2_9TELE</name>
<comment type="caution">
    <text evidence="1">The sequence shown here is derived from an EMBL/GenBank/DDBJ whole genome shotgun (WGS) entry which is preliminary data.</text>
</comment>
<proteinExistence type="predicted"/>
<dbReference type="EMBL" id="JAYMGO010000004">
    <property type="protein sequence ID" value="KAL1275505.1"/>
    <property type="molecule type" value="Genomic_DNA"/>
</dbReference>
<protein>
    <submittedName>
        <fullName evidence="1">Uncharacterized protein</fullName>
    </submittedName>
</protein>
<reference evidence="1 2" key="1">
    <citation type="submission" date="2023-09" db="EMBL/GenBank/DDBJ databases">
        <authorList>
            <person name="Wang M."/>
        </authorList>
    </citation>
    <scope>NUCLEOTIDE SEQUENCE [LARGE SCALE GENOMIC DNA]</scope>
    <source>
        <strain evidence="1">GT-2023</strain>
        <tissue evidence="1">Liver</tissue>
    </source>
</reference>
<evidence type="ECO:0000313" key="1">
    <source>
        <dbReference type="EMBL" id="KAL1275505.1"/>
    </source>
</evidence>